<feature type="transmembrane region" description="Helical" evidence="9">
    <location>
        <begin position="104"/>
        <end position="123"/>
    </location>
</feature>
<evidence type="ECO:0000256" key="7">
    <source>
        <dbReference type="ARBA" id="ARBA00023136"/>
    </source>
</evidence>
<feature type="region of interest" description="Disordered" evidence="8">
    <location>
        <begin position="1"/>
        <end position="36"/>
    </location>
</feature>
<sequence length="321" mass="36764">MANRAPTSSSSRRKSDGSGFQKKPGQNKPAGKKPLPEPTHIGHFIMMLIMKVCRMILFVDTSVKIGVYLIGVMFGSIICDLFVVPKTIFANSRNPLNQYFIKLGWAWTFTFVTAYIILTSLVYCCRDIPRMCQHILRIAVGTFWWYTCTSMFVHIEKVVGLCTLSSHGDKSSCEEAGRSWLGFDISGHVFLEIHCLLIISEELKTFKEWKKLGMILEDEDLKDKRRVSEEEIAQGQMNYKTLTPYIKILVLCISVIFVLFEFMLLISTIYRFHTLSQKVTASFVAVICWFLSYRVIFRSACPFPFVPVMPGYSLLNFMKIS</sequence>
<protein>
    <submittedName>
        <fullName evidence="11">Fat storage-inducing transmembrane protein</fullName>
    </submittedName>
</protein>
<accession>A0ABM0KAJ1</accession>
<feature type="transmembrane region" description="Helical" evidence="9">
    <location>
        <begin position="245"/>
        <end position="267"/>
    </location>
</feature>
<dbReference type="Pfam" id="PF10261">
    <property type="entry name" value="FIT"/>
    <property type="match status" value="2"/>
</dbReference>
<feature type="transmembrane region" description="Helical" evidence="9">
    <location>
        <begin position="279"/>
        <end position="297"/>
    </location>
</feature>
<evidence type="ECO:0000313" key="10">
    <source>
        <dbReference type="Proteomes" id="UP000694888"/>
    </source>
</evidence>
<dbReference type="PANTHER" id="PTHR23129">
    <property type="entry name" value="ACYL-COENZYME A DIPHOSPHATASE FITM2"/>
    <property type="match status" value="1"/>
</dbReference>
<dbReference type="RefSeq" id="XP_005112898.1">
    <property type="nucleotide sequence ID" value="XM_005112841.3"/>
</dbReference>
<dbReference type="HAMAP" id="MF_03230">
    <property type="entry name" value="FITM2"/>
    <property type="match status" value="1"/>
</dbReference>
<keyword evidence="4" id="KW-0256">Endoplasmic reticulum</keyword>
<reference evidence="11" key="1">
    <citation type="submission" date="2025-08" db="UniProtKB">
        <authorList>
            <consortium name="RefSeq"/>
        </authorList>
    </citation>
    <scope>IDENTIFICATION</scope>
</reference>
<keyword evidence="5 9" id="KW-1133">Transmembrane helix</keyword>
<gene>
    <name evidence="11" type="primary">LOC101845380</name>
</gene>
<evidence type="ECO:0000256" key="6">
    <source>
        <dbReference type="ARBA" id="ARBA00023098"/>
    </source>
</evidence>
<evidence type="ECO:0000256" key="5">
    <source>
        <dbReference type="ARBA" id="ARBA00022989"/>
    </source>
</evidence>
<proteinExistence type="inferred from homology"/>
<evidence type="ECO:0000313" key="11">
    <source>
        <dbReference type="RefSeq" id="XP_005112898.1"/>
    </source>
</evidence>
<keyword evidence="10" id="KW-1185">Reference proteome</keyword>
<comment type="subcellular location">
    <subcellularLocation>
        <location evidence="1">Endoplasmic reticulum membrane</location>
        <topology evidence="1">Multi-pass membrane protein</topology>
    </subcellularLocation>
</comment>
<evidence type="ECO:0000256" key="3">
    <source>
        <dbReference type="ARBA" id="ARBA00022801"/>
    </source>
</evidence>
<organism evidence="10 11">
    <name type="scientific">Aplysia californica</name>
    <name type="common">California sea hare</name>
    <dbReference type="NCBI Taxonomy" id="6500"/>
    <lineage>
        <taxon>Eukaryota</taxon>
        <taxon>Metazoa</taxon>
        <taxon>Spiralia</taxon>
        <taxon>Lophotrochozoa</taxon>
        <taxon>Mollusca</taxon>
        <taxon>Gastropoda</taxon>
        <taxon>Heterobranchia</taxon>
        <taxon>Euthyneura</taxon>
        <taxon>Tectipleura</taxon>
        <taxon>Aplysiida</taxon>
        <taxon>Aplysioidea</taxon>
        <taxon>Aplysiidae</taxon>
        <taxon>Aplysia</taxon>
    </lineage>
</organism>
<evidence type="ECO:0000256" key="8">
    <source>
        <dbReference type="SAM" id="MobiDB-lite"/>
    </source>
</evidence>
<dbReference type="Proteomes" id="UP000694888">
    <property type="component" value="Unplaced"/>
</dbReference>
<name>A0ABM0KAJ1_APLCA</name>
<dbReference type="PANTHER" id="PTHR23129:SF0">
    <property type="entry name" value="ACYL-COENZYME A DIPHOSPHATASE FITM2"/>
    <property type="match status" value="1"/>
</dbReference>
<evidence type="ECO:0000256" key="9">
    <source>
        <dbReference type="SAM" id="Phobius"/>
    </source>
</evidence>
<evidence type="ECO:0000256" key="2">
    <source>
        <dbReference type="ARBA" id="ARBA00022692"/>
    </source>
</evidence>
<feature type="transmembrane region" description="Helical" evidence="9">
    <location>
        <begin position="66"/>
        <end position="84"/>
    </location>
</feature>
<keyword evidence="3" id="KW-0378">Hydrolase</keyword>
<keyword evidence="6" id="KW-0443">Lipid metabolism</keyword>
<dbReference type="InterPro" id="IPR019388">
    <property type="entry name" value="FIT"/>
</dbReference>
<evidence type="ECO:0000256" key="4">
    <source>
        <dbReference type="ARBA" id="ARBA00022824"/>
    </source>
</evidence>
<dbReference type="InterPro" id="IPR046401">
    <property type="entry name" value="FITM1/2"/>
</dbReference>
<keyword evidence="7 9" id="KW-0472">Membrane</keyword>
<evidence type="ECO:0000256" key="1">
    <source>
        <dbReference type="ARBA" id="ARBA00004477"/>
    </source>
</evidence>
<dbReference type="GeneID" id="101845380"/>
<keyword evidence="2 9" id="KW-0812">Transmembrane</keyword>